<organism evidence="1 2">
    <name type="scientific">Rufibacter latericius</name>
    <dbReference type="NCBI Taxonomy" id="2487040"/>
    <lineage>
        <taxon>Bacteria</taxon>
        <taxon>Pseudomonadati</taxon>
        <taxon>Bacteroidota</taxon>
        <taxon>Cytophagia</taxon>
        <taxon>Cytophagales</taxon>
        <taxon>Hymenobacteraceae</taxon>
        <taxon>Rufibacter</taxon>
    </lineage>
</organism>
<dbReference type="InterPro" id="IPR046509">
    <property type="entry name" value="DUF6687"/>
</dbReference>
<proteinExistence type="predicted"/>
<dbReference type="Pfam" id="PF20392">
    <property type="entry name" value="DUF6687"/>
    <property type="match status" value="1"/>
</dbReference>
<comment type="caution">
    <text evidence="1">The sequence shown here is derived from an EMBL/GenBank/DDBJ whole genome shotgun (WGS) entry which is preliminary data.</text>
</comment>
<protein>
    <submittedName>
        <fullName evidence="1">Uncharacterized protein</fullName>
    </submittedName>
</protein>
<accession>A0A3M9MBR0</accession>
<dbReference type="AlphaFoldDB" id="A0A3M9MBR0"/>
<evidence type="ECO:0000313" key="1">
    <source>
        <dbReference type="EMBL" id="RNI23012.1"/>
    </source>
</evidence>
<name>A0A3M9MBR0_9BACT</name>
<gene>
    <name evidence="1" type="ORF">EFB08_19650</name>
</gene>
<dbReference type="EMBL" id="RJJD01000019">
    <property type="protein sequence ID" value="RNI23012.1"/>
    <property type="molecule type" value="Genomic_DNA"/>
</dbReference>
<reference evidence="1 2" key="1">
    <citation type="submission" date="2018-11" db="EMBL/GenBank/DDBJ databases">
        <title>Rufibacter latericius sp. nov., isolated from water in Baiyang Lake.</title>
        <authorList>
            <person name="Yang Y."/>
        </authorList>
    </citation>
    <scope>NUCLEOTIDE SEQUENCE [LARGE SCALE GENOMIC DNA]</scope>
    <source>
        <strain evidence="1 2">R-22-1c-1</strain>
    </source>
</reference>
<evidence type="ECO:0000313" key="2">
    <source>
        <dbReference type="Proteomes" id="UP000272117"/>
    </source>
</evidence>
<dbReference type="OrthoDB" id="2379877at2"/>
<dbReference type="RefSeq" id="WP_123128689.1">
    <property type="nucleotide sequence ID" value="NZ_RJJD01000019.1"/>
</dbReference>
<dbReference type="Proteomes" id="UP000272117">
    <property type="component" value="Unassembled WGS sequence"/>
</dbReference>
<keyword evidence="2" id="KW-1185">Reference proteome</keyword>
<sequence length="357" mass="40675">MNPLTYLPFPQIKEQPAVVVDSFHPNGLVLSHWREAPTPSELREDTSAGMVLQAIKQNHPGLQKYQYVTANHFDIDALVGIWALLNPTLAMQHEETLRQMAIIGDFRELDLGAPFAKEALKLVCWINAEEKVRFYPPFGAEDLEENEVIASIPKFHNFLEVFQEVLLNPALFQQVWEPELEVVQRGYSQVYGKESRIVQNDSLGLVVIETPQPVHYYALFSPTAGYDIVVSCYSGNRYEIECKYTTWVDLASRPTLPRPDLRALASQLTELEQTGLSWVADGITDTGPLLRLQNGKLSKAQRYGNPQEREFYASSIEKGKFLEIVTSYLQNAFTNVTPKKRWTWAEVKAFNLRNNKI</sequence>